<evidence type="ECO:0000256" key="2">
    <source>
        <dbReference type="ARBA" id="ARBA00012643"/>
    </source>
</evidence>
<dbReference type="PANTHER" id="PTHR11575:SF24">
    <property type="entry name" value="5'-NUCLEOTIDASE"/>
    <property type="match status" value="1"/>
</dbReference>
<dbReference type="EC" id="3.1.3.5" evidence="2"/>
<dbReference type="OrthoDB" id="10664863at2759"/>
<keyword evidence="3" id="KW-0472">Membrane</keyword>
<evidence type="ECO:0000313" key="6">
    <source>
        <dbReference type="RefSeq" id="XP_034244599.1"/>
    </source>
</evidence>
<feature type="chain" id="PRO_5027939783" description="5'-nucleotidase" evidence="4">
    <location>
        <begin position="22"/>
        <end position="597"/>
    </location>
</feature>
<dbReference type="Proteomes" id="UP000515158">
    <property type="component" value="Unplaced"/>
</dbReference>
<evidence type="ECO:0000256" key="3">
    <source>
        <dbReference type="SAM" id="Phobius"/>
    </source>
</evidence>
<sequence>MARAVVLLLAVALAALATAAAQEAPAAAQEPLADGDATTLNIFFVNDLRYHLFPTTSETAADLCQTDITKCFGGLVGLSALRKASKPESDVWVHSGLALGHAGDVKEQGEDYYRLLKHETAVEGLNLLEFGAMSVDADMFRFGKGDVVTSKLNGQSVLTCANCGTDLTETKVEAFRTIKPTGSTCSVVVIGVVNKSKMHKYLPTTTVADEVQSVKDAITKAKTALSKAPALFVVIGEMESSTVDEVVALEDVSVVLSSGTVAKGTTLSSKITGKKVSSTMPAEAALAMNVGKLSLTLDSTCTPTDLKEPTLTSYHATKITDATAQPATIASKALGYINDAKIEVTSAMALSGDAEPCGYISCTIGQMAADGVHALVNAPGQTTTDPTGVIIPAGFFSGVLPAAFDWSALLAIAPDDPFFCRKNITAEQLYNLLDDMLATQASFPQVAGFLLDQHPGEDGNRLINLWAPTTGLAMKALARDATLNVPVAMPCLAMHGNARFDADAAEDTGVALSDGLKLSLRTTAASGAATPAKAVLVLPPQVEPRVRLFIADQSRVGCEDWVGMTVTYTLLVLGAMGMVAYQGYQLWRFRTTLSYIR</sequence>
<dbReference type="AlphaFoldDB" id="A0A6P8ZPS2"/>
<dbReference type="InterPro" id="IPR029052">
    <property type="entry name" value="Metallo-depent_PP-like"/>
</dbReference>
<feature type="transmembrane region" description="Helical" evidence="3">
    <location>
        <begin position="561"/>
        <end position="581"/>
    </location>
</feature>
<name>A0A6P8ZPS2_THRPL</name>
<feature type="signal peptide" evidence="4">
    <location>
        <begin position="1"/>
        <end position="21"/>
    </location>
</feature>
<evidence type="ECO:0000313" key="5">
    <source>
        <dbReference type="Proteomes" id="UP000515158"/>
    </source>
</evidence>
<dbReference type="GeneID" id="117647142"/>
<reference evidence="6" key="1">
    <citation type="submission" date="2025-08" db="UniProtKB">
        <authorList>
            <consortium name="RefSeq"/>
        </authorList>
    </citation>
    <scope>IDENTIFICATION</scope>
    <source>
        <tissue evidence="6">Total insect</tissue>
    </source>
</reference>
<dbReference type="RefSeq" id="XP_034244599.1">
    <property type="nucleotide sequence ID" value="XM_034388708.1"/>
</dbReference>
<dbReference type="InterPro" id="IPR006179">
    <property type="entry name" value="5_nucleotidase/apyrase"/>
</dbReference>
<accession>A0A6P8ZPS2</accession>
<dbReference type="GO" id="GO:0008253">
    <property type="term" value="F:5'-nucleotidase activity"/>
    <property type="evidence" value="ECO:0007669"/>
    <property type="project" value="UniProtKB-EC"/>
</dbReference>
<evidence type="ECO:0000256" key="1">
    <source>
        <dbReference type="ARBA" id="ARBA00000815"/>
    </source>
</evidence>
<comment type="catalytic activity">
    <reaction evidence="1">
        <text>a ribonucleoside 5'-phosphate + H2O = a ribonucleoside + phosphate</text>
        <dbReference type="Rhea" id="RHEA:12484"/>
        <dbReference type="ChEBI" id="CHEBI:15377"/>
        <dbReference type="ChEBI" id="CHEBI:18254"/>
        <dbReference type="ChEBI" id="CHEBI:43474"/>
        <dbReference type="ChEBI" id="CHEBI:58043"/>
        <dbReference type="EC" id="3.1.3.5"/>
    </reaction>
</comment>
<keyword evidence="3" id="KW-1133">Transmembrane helix</keyword>
<gene>
    <name evidence="6" type="primary">LOC117647142</name>
</gene>
<evidence type="ECO:0000256" key="4">
    <source>
        <dbReference type="SAM" id="SignalP"/>
    </source>
</evidence>
<dbReference type="SUPFAM" id="SSF56300">
    <property type="entry name" value="Metallo-dependent phosphatases"/>
    <property type="match status" value="1"/>
</dbReference>
<dbReference type="PANTHER" id="PTHR11575">
    <property type="entry name" value="5'-NUCLEOTIDASE-RELATED"/>
    <property type="match status" value="1"/>
</dbReference>
<organism evidence="6">
    <name type="scientific">Thrips palmi</name>
    <name type="common">Melon thrips</name>
    <dbReference type="NCBI Taxonomy" id="161013"/>
    <lineage>
        <taxon>Eukaryota</taxon>
        <taxon>Metazoa</taxon>
        <taxon>Ecdysozoa</taxon>
        <taxon>Arthropoda</taxon>
        <taxon>Hexapoda</taxon>
        <taxon>Insecta</taxon>
        <taxon>Pterygota</taxon>
        <taxon>Neoptera</taxon>
        <taxon>Paraneoptera</taxon>
        <taxon>Thysanoptera</taxon>
        <taxon>Terebrantia</taxon>
        <taxon>Thripoidea</taxon>
        <taxon>Thripidae</taxon>
        <taxon>Thrips</taxon>
    </lineage>
</organism>
<keyword evidence="3" id="KW-0812">Transmembrane</keyword>
<proteinExistence type="predicted"/>
<dbReference type="GO" id="GO:0009166">
    <property type="term" value="P:nucleotide catabolic process"/>
    <property type="evidence" value="ECO:0007669"/>
    <property type="project" value="InterPro"/>
</dbReference>
<keyword evidence="5" id="KW-1185">Reference proteome</keyword>
<protein>
    <recommendedName>
        <fullName evidence="2">5'-nucleotidase</fullName>
        <ecNumber evidence="2">3.1.3.5</ecNumber>
    </recommendedName>
</protein>
<dbReference type="Gene3D" id="3.60.21.10">
    <property type="match status" value="1"/>
</dbReference>
<keyword evidence="4" id="KW-0732">Signal</keyword>